<reference evidence="3 4" key="1">
    <citation type="submission" date="2018-12" db="EMBL/GenBank/DDBJ databases">
        <title>The Draft Genome Sequence of the Soil Bacterium Pedobacter tournemirensis R1.</title>
        <authorList>
            <person name="He J."/>
        </authorList>
    </citation>
    <scope>NUCLEOTIDE SEQUENCE [LARGE SCALE GENOMIC DNA]</scope>
    <source>
        <strain evidence="3 4">R1</strain>
    </source>
</reference>
<organism evidence="3 4">
    <name type="scientific">Arcticibacter tournemirensis</name>
    <dbReference type="NCBI Taxonomy" id="699437"/>
    <lineage>
        <taxon>Bacteria</taxon>
        <taxon>Pseudomonadati</taxon>
        <taxon>Bacteroidota</taxon>
        <taxon>Sphingobacteriia</taxon>
        <taxon>Sphingobacteriales</taxon>
        <taxon>Sphingobacteriaceae</taxon>
        <taxon>Arcticibacter</taxon>
    </lineage>
</organism>
<dbReference type="EMBL" id="RXOC01000019">
    <property type="protein sequence ID" value="RXF67246.1"/>
    <property type="molecule type" value="Genomic_DNA"/>
</dbReference>
<accession>A0A4Q0M3S8</accession>
<sequence length="226" mass="23852">MKTNRTLFRKLPLIAAVFGTVLFSSCSDDDDIENGKSVNVKVVNSAEASGSQDFYIDGTKVTTVSENQASNYIATTNSGNDRDVEFKTTGSSEVYASEDVDLKDNKNYTFILSGTGNSAKITATEDDLSAPASGKAKIRFVHLSTAANSNVDLGVVAGNKLASNVGYGSVTNFYQVDAGTKLLNVYTAGQSNSNLALDFAALDAGRIYTIILKGSSSVSLQVISHN</sequence>
<feature type="signal peptide" evidence="1">
    <location>
        <begin position="1"/>
        <end position="26"/>
    </location>
</feature>
<protein>
    <submittedName>
        <fullName evidence="3">DUF4397 domain-containing protein</fullName>
    </submittedName>
</protein>
<evidence type="ECO:0000259" key="2">
    <source>
        <dbReference type="Pfam" id="PF14344"/>
    </source>
</evidence>
<dbReference type="Proteomes" id="UP000290848">
    <property type="component" value="Unassembled WGS sequence"/>
</dbReference>
<comment type="caution">
    <text evidence="3">The sequence shown here is derived from an EMBL/GenBank/DDBJ whole genome shotgun (WGS) entry which is preliminary data.</text>
</comment>
<gene>
    <name evidence="3" type="ORF">EKH83_19970</name>
</gene>
<dbReference type="InterPro" id="IPR025510">
    <property type="entry name" value="DUF4397"/>
</dbReference>
<evidence type="ECO:0000256" key="1">
    <source>
        <dbReference type="SAM" id="SignalP"/>
    </source>
</evidence>
<name>A0A4Q0M3S8_9SPHI</name>
<feature type="domain" description="DUF4397" evidence="2">
    <location>
        <begin position="39"/>
        <end position="148"/>
    </location>
</feature>
<feature type="chain" id="PRO_5020695830" evidence="1">
    <location>
        <begin position="27"/>
        <end position="226"/>
    </location>
</feature>
<keyword evidence="1" id="KW-0732">Signal</keyword>
<evidence type="ECO:0000313" key="4">
    <source>
        <dbReference type="Proteomes" id="UP000290848"/>
    </source>
</evidence>
<dbReference type="PROSITE" id="PS51257">
    <property type="entry name" value="PROKAR_LIPOPROTEIN"/>
    <property type="match status" value="1"/>
</dbReference>
<dbReference type="RefSeq" id="WP_128771236.1">
    <property type="nucleotide sequence ID" value="NZ_RXOC01000019.1"/>
</dbReference>
<evidence type="ECO:0000313" key="3">
    <source>
        <dbReference type="EMBL" id="RXF67246.1"/>
    </source>
</evidence>
<dbReference type="AlphaFoldDB" id="A0A4Q0M3S8"/>
<proteinExistence type="predicted"/>
<dbReference type="Pfam" id="PF14344">
    <property type="entry name" value="DUF4397"/>
    <property type="match status" value="1"/>
</dbReference>